<name>A0ABV6QXY1_9ACTN</name>
<dbReference type="RefSeq" id="WP_380057678.1">
    <property type="nucleotide sequence ID" value="NZ_JBHLTC010000057.1"/>
</dbReference>
<accession>A0ABV6QXY1</accession>
<gene>
    <name evidence="1" type="ORF">ACFFGN_35860</name>
</gene>
<sequence>MSGVTIVRAVAANRPRTRYAAGARAKPLLAMRRVLGDRLFDRCSGA</sequence>
<dbReference type="Proteomes" id="UP001589890">
    <property type="component" value="Unassembled WGS sequence"/>
</dbReference>
<evidence type="ECO:0000313" key="2">
    <source>
        <dbReference type="Proteomes" id="UP001589890"/>
    </source>
</evidence>
<evidence type="ECO:0000313" key="1">
    <source>
        <dbReference type="EMBL" id="MFC0629495.1"/>
    </source>
</evidence>
<proteinExistence type="predicted"/>
<dbReference type="EMBL" id="JBHLTC010000057">
    <property type="protein sequence ID" value="MFC0629495.1"/>
    <property type="molecule type" value="Genomic_DNA"/>
</dbReference>
<comment type="caution">
    <text evidence="1">The sequence shown here is derived from an EMBL/GenBank/DDBJ whole genome shotgun (WGS) entry which is preliminary data.</text>
</comment>
<protein>
    <submittedName>
        <fullName evidence="1">Uncharacterized protein</fullName>
    </submittedName>
</protein>
<reference evidence="1 2" key="1">
    <citation type="submission" date="2024-09" db="EMBL/GenBank/DDBJ databases">
        <authorList>
            <person name="Sun Q."/>
            <person name="Mori K."/>
        </authorList>
    </citation>
    <scope>NUCLEOTIDE SEQUENCE [LARGE SCALE GENOMIC DNA]</scope>
    <source>
        <strain evidence="1 2">CGMCC 1.15906</strain>
    </source>
</reference>
<keyword evidence="2" id="KW-1185">Reference proteome</keyword>
<organism evidence="1 2">
    <name type="scientific">Kribbella deserti</name>
    <dbReference type="NCBI Taxonomy" id="1926257"/>
    <lineage>
        <taxon>Bacteria</taxon>
        <taxon>Bacillati</taxon>
        <taxon>Actinomycetota</taxon>
        <taxon>Actinomycetes</taxon>
        <taxon>Propionibacteriales</taxon>
        <taxon>Kribbellaceae</taxon>
        <taxon>Kribbella</taxon>
    </lineage>
</organism>